<evidence type="ECO:0000256" key="9">
    <source>
        <dbReference type="ARBA" id="ARBA00023303"/>
    </source>
</evidence>
<gene>
    <name evidence="13" type="ORF">BC781_104293</name>
</gene>
<dbReference type="PRINTS" id="PR00169">
    <property type="entry name" value="KCHANNEL"/>
</dbReference>
<feature type="domain" description="Ionotropic glutamate receptor C-terminal" evidence="12">
    <location>
        <begin position="38"/>
        <end position="367"/>
    </location>
</feature>
<keyword evidence="9" id="KW-0407">Ion channel</keyword>
<keyword evidence="8" id="KW-0325">Glycoprotein</keyword>
<keyword evidence="5" id="KW-0406">Ion transport</keyword>
<evidence type="ECO:0000256" key="6">
    <source>
        <dbReference type="ARBA" id="ARBA00023136"/>
    </source>
</evidence>
<evidence type="ECO:0000259" key="11">
    <source>
        <dbReference type="SMART" id="SM00062"/>
    </source>
</evidence>
<feature type="transmembrane region" description="Helical" evidence="10">
    <location>
        <begin position="214"/>
        <end position="234"/>
    </location>
</feature>
<dbReference type="SMART" id="SM00062">
    <property type="entry name" value="PBPb"/>
    <property type="match status" value="1"/>
</dbReference>
<evidence type="ECO:0000259" key="12">
    <source>
        <dbReference type="SMART" id="SM00079"/>
    </source>
</evidence>
<dbReference type="OrthoDB" id="9799090at2"/>
<keyword evidence="2" id="KW-0813">Transport</keyword>
<proteinExistence type="predicted"/>
<feature type="domain" description="Solute-binding protein family 3/N-terminal" evidence="11">
    <location>
        <begin position="38"/>
        <end position="370"/>
    </location>
</feature>
<reference evidence="13 14" key="1">
    <citation type="submission" date="2018-03" db="EMBL/GenBank/DDBJ databases">
        <title>Genomic Encyclopedia of Archaeal and Bacterial Type Strains, Phase II (KMG-II): from individual species to whole genera.</title>
        <authorList>
            <person name="Goeker M."/>
        </authorList>
    </citation>
    <scope>NUCLEOTIDE SEQUENCE [LARGE SCALE GENOMIC DNA]</scope>
    <source>
        <strain evidence="13 14">DSM 28229</strain>
    </source>
</reference>
<dbReference type="Pfam" id="PF00497">
    <property type="entry name" value="SBP_bac_3"/>
    <property type="match status" value="1"/>
</dbReference>
<organism evidence="13 14">
    <name type="scientific">Sediminitomix flava</name>
    <dbReference type="NCBI Taxonomy" id="379075"/>
    <lineage>
        <taxon>Bacteria</taxon>
        <taxon>Pseudomonadati</taxon>
        <taxon>Bacteroidota</taxon>
        <taxon>Cytophagia</taxon>
        <taxon>Cytophagales</taxon>
        <taxon>Flammeovirgaceae</taxon>
        <taxon>Sediminitomix</taxon>
    </lineage>
</organism>
<name>A0A315Z8E6_SEDFL</name>
<evidence type="ECO:0000256" key="3">
    <source>
        <dbReference type="ARBA" id="ARBA00022692"/>
    </source>
</evidence>
<evidence type="ECO:0000256" key="10">
    <source>
        <dbReference type="SAM" id="Phobius"/>
    </source>
</evidence>
<accession>A0A315Z8E6</accession>
<dbReference type="Proteomes" id="UP000245535">
    <property type="component" value="Unassembled WGS sequence"/>
</dbReference>
<dbReference type="InterPro" id="IPR001638">
    <property type="entry name" value="Solute-binding_3/MltF_N"/>
</dbReference>
<feature type="transmembrane region" description="Helical" evidence="10">
    <location>
        <begin position="144"/>
        <end position="170"/>
    </location>
</feature>
<evidence type="ECO:0000256" key="8">
    <source>
        <dbReference type="ARBA" id="ARBA00023180"/>
    </source>
</evidence>
<evidence type="ECO:0000256" key="2">
    <source>
        <dbReference type="ARBA" id="ARBA00022448"/>
    </source>
</evidence>
<sequence>MQQLSTLRLTIFFYLLLFFSFPNAISAMDEEPKEFPKILKVGVQEDPPFVMKDEDGSFYGLSIDLWYMLAEELHLLYEFEEYEHTSAMLLGLSRKKIDLSINPMPVSGTRIRQLGVTHPFFTSSIGVAVRNAEDSQIQIFVSNIFSYGFIKLVMLLMMIVFGFGVLVWLAERKINQHEFRDGIVGIMDGIWWSTVTITTVGYGDKTPKTPLGRFISMLWMFAAISLISSFTATITSRLTVNQLEYQIENLEDLKKVKKIGTVNFSSSHDFLDNYNISTYKVYETPKDGMIALSKKEIDVFVYEKPVMKYLTNVEQLSNKLKIMPVTFNRHYFSLLMPKQSKLLDKINPELADKTSKSAWKRVLEKYNLHQ</sequence>
<dbReference type="InterPro" id="IPR015683">
    <property type="entry name" value="Ionotropic_Glu_rcpt"/>
</dbReference>
<evidence type="ECO:0000256" key="7">
    <source>
        <dbReference type="ARBA" id="ARBA00023170"/>
    </source>
</evidence>
<comment type="subcellular location">
    <subcellularLocation>
        <location evidence="1">Membrane</location>
        <topology evidence="1">Multi-pass membrane protein</topology>
    </subcellularLocation>
</comment>
<protein>
    <submittedName>
        <fullName evidence="13">Amino acid ABC transporter substrate-binding protein (PAAT family)</fullName>
    </submittedName>
</protein>
<evidence type="ECO:0000256" key="1">
    <source>
        <dbReference type="ARBA" id="ARBA00004141"/>
    </source>
</evidence>
<dbReference type="SUPFAM" id="SSF81324">
    <property type="entry name" value="Voltage-gated potassium channels"/>
    <property type="match status" value="1"/>
</dbReference>
<evidence type="ECO:0000313" key="13">
    <source>
        <dbReference type="EMBL" id="PWJ41026.1"/>
    </source>
</evidence>
<dbReference type="EMBL" id="QGDO01000004">
    <property type="protein sequence ID" value="PWJ41026.1"/>
    <property type="molecule type" value="Genomic_DNA"/>
</dbReference>
<evidence type="ECO:0000256" key="5">
    <source>
        <dbReference type="ARBA" id="ARBA00023065"/>
    </source>
</evidence>
<keyword evidence="3 10" id="KW-0812">Transmembrane</keyword>
<dbReference type="Gene3D" id="1.10.287.70">
    <property type="match status" value="1"/>
</dbReference>
<keyword evidence="7" id="KW-0675">Receptor</keyword>
<dbReference type="InterPro" id="IPR001320">
    <property type="entry name" value="Iontro_rcpt_C"/>
</dbReference>
<keyword evidence="4 10" id="KW-1133">Transmembrane helix</keyword>
<keyword evidence="6 10" id="KW-0472">Membrane</keyword>
<dbReference type="Pfam" id="PF00060">
    <property type="entry name" value="Lig_chan"/>
    <property type="match status" value="1"/>
</dbReference>
<dbReference type="PANTHER" id="PTHR18966">
    <property type="entry name" value="IONOTROPIC GLUTAMATE RECEPTOR"/>
    <property type="match status" value="1"/>
</dbReference>
<evidence type="ECO:0000256" key="4">
    <source>
        <dbReference type="ARBA" id="ARBA00022989"/>
    </source>
</evidence>
<dbReference type="SMART" id="SM00079">
    <property type="entry name" value="PBPe"/>
    <property type="match status" value="1"/>
</dbReference>
<comment type="caution">
    <text evidence="13">The sequence shown here is derived from an EMBL/GenBank/DDBJ whole genome shotgun (WGS) entry which is preliminary data.</text>
</comment>
<dbReference type="GO" id="GO:0015276">
    <property type="term" value="F:ligand-gated monoatomic ion channel activity"/>
    <property type="evidence" value="ECO:0007669"/>
    <property type="project" value="InterPro"/>
</dbReference>
<evidence type="ECO:0000313" key="14">
    <source>
        <dbReference type="Proteomes" id="UP000245535"/>
    </source>
</evidence>
<dbReference type="Gene3D" id="3.40.190.10">
    <property type="entry name" value="Periplasmic binding protein-like II"/>
    <property type="match status" value="2"/>
</dbReference>
<keyword evidence="14" id="KW-1185">Reference proteome</keyword>
<feature type="transmembrane region" description="Helical" evidence="10">
    <location>
        <begin position="182"/>
        <end position="202"/>
    </location>
</feature>
<dbReference type="AlphaFoldDB" id="A0A315Z8E6"/>
<dbReference type="SUPFAM" id="SSF53850">
    <property type="entry name" value="Periplasmic binding protein-like II"/>
    <property type="match status" value="1"/>
</dbReference>
<dbReference type="GO" id="GO:0016020">
    <property type="term" value="C:membrane"/>
    <property type="evidence" value="ECO:0007669"/>
    <property type="project" value="UniProtKB-SubCell"/>
</dbReference>